<reference evidence="4" key="2">
    <citation type="submission" date="2015-08" db="UniProtKB">
        <authorList>
            <consortium name="WormBaseParasite"/>
        </authorList>
    </citation>
    <scope>IDENTIFICATION</scope>
</reference>
<dbReference type="Gene3D" id="3.40.33.10">
    <property type="entry name" value="CAP"/>
    <property type="match status" value="1"/>
</dbReference>
<reference evidence="3" key="1">
    <citation type="submission" date="2014-07" db="EMBL/GenBank/DDBJ databases">
        <authorList>
            <person name="Martin A.A"/>
            <person name="De Silva N."/>
        </authorList>
    </citation>
    <scope>NUCLEOTIDE SEQUENCE</scope>
</reference>
<dbReference type="SMART" id="SM00198">
    <property type="entry name" value="SCP"/>
    <property type="match status" value="1"/>
</dbReference>
<feature type="chain" id="PRO_5005329732" evidence="1">
    <location>
        <begin position="21"/>
        <end position="329"/>
    </location>
</feature>
<keyword evidence="1" id="KW-0732">Signal</keyword>
<accession>A0A0K0FIZ2</accession>
<protein>
    <submittedName>
        <fullName evidence="4">SCP domain-containing protein</fullName>
    </submittedName>
</protein>
<dbReference type="Pfam" id="PF24100">
    <property type="entry name" value="DUF7381"/>
    <property type="match status" value="1"/>
</dbReference>
<sequence length="329" mass="39246">MRISIIACVSILFIINLVKTQELAVTYMIMYMGQHRKVYSYRERLYATIKQMLEEIIRDHTHVEREDLLTTKISSIRDGVIYKKEVRKYRNMITGAYETHVSPYLITEYFINGKLKYICNGRTFQFYYDAIKYAIMLKRKNRLSTTRRPSLPVLPPPKNVIWAGERIYCRKFWLLLWRNCDYYCYSRNNFEIMKQKFLLEINYYREKYGAGKLVENRRLSVAALIYLKEVISLRSRIDLTKFENVGRASLARAPLIVNHWFGEHKHYNFKTFFGSMKTRHFTAIVWKGVKEIGIGVLKVDNEIYIKVMYDKIVNMPHLFKQNVLKKVSG</sequence>
<evidence type="ECO:0000256" key="1">
    <source>
        <dbReference type="SAM" id="SignalP"/>
    </source>
</evidence>
<dbReference type="InterPro" id="IPR014044">
    <property type="entry name" value="CAP_dom"/>
</dbReference>
<proteinExistence type="predicted"/>
<dbReference type="InterPro" id="IPR055805">
    <property type="entry name" value="DUF7381"/>
</dbReference>
<dbReference type="SUPFAM" id="SSF55797">
    <property type="entry name" value="PR-1-like"/>
    <property type="match status" value="1"/>
</dbReference>
<feature type="domain" description="SCP" evidence="2">
    <location>
        <begin position="192"/>
        <end position="317"/>
    </location>
</feature>
<organism evidence="3 4">
    <name type="scientific">Strongyloides venezuelensis</name>
    <name type="common">Threadworm</name>
    <dbReference type="NCBI Taxonomy" id="75913"/>
    <lineage>
        <taxon>Eukaryota</taxon>
        <taxon>Metazoa</taxon>
        <taxon>Ecdysozoa</taxon>
        <taxon>Nematoda</taxon>
        <taxon>Chromadorea</taxon>
        <taxon>Rhabditida</taxon>
        <taxon>Tylenchina</taxon>
        <taxon>Panagrolaimomorpha</taxon>
        <taxon>Strongyloidoidea</taxon>
        <taxon>Strongyloididae</taxon>
        <taxon>Strongyloides</taxon>
    </lineage>
</organism>
<dbReference type="WBParaSite" id="SVE_0886500.1">
    <property type="protein sequence ID" value="SVE_0886500.1"/>
    <property type="gene ID" value="SVE_0886500"/>
</dbReference>
<dbReference type="InterPro" id="IPR035940">
    <property type="entry name" value="CAP_sf"/>
</dbReference>
<dbReference type="Proteomes" id="UP000035680">
    <property type="component" value="Unassembled WGS sequence"/>
</dbReference>
<evidence type="ECO:0000259" key="2">
    <source>
        <dbReference type="SMART" id="SM00198"/>
    </source>
</evidence>
<evidence type="ECO:0000313" key="3">
    <source>
        <dbReference type="Proteomes" id="UP000035680"/>
    </source>
</evidence>
<evidence type="ECO:0000313" key="4">
    <source>
        <dbReference type="WBParaSite" id="SVE_0886500.1"/>
    </source>
</evidence>
<keyword evidence="3" id="KW-1185">Reference proteome</keyword>
<dbReference type="Pfam" id="PF00188">
    <property type="entry name" value="CAP"/>
    <property type="match status" value="1"/>
</dbReference>
<feature type="signal peptide" evidence="1">
    <location>
        <begin position="1"/>
        <end position="20"/>
    </location>
</feature>
<name>A0A0K0FIZ2_STRVS</name>
<dbReference type="AlphaFoldDB" id="A0A0K0FIZ2"/>